<dbReference type="GO" id="GO:0015562">
    <property type="term" value="F:efflux transmembrane transporter activity"/>
    <property type="evidence" value="ECO:0007669"/>
    <property type="project" value="InterPro"/>
</dbReference>
<organism evidence="3 4">
    <name type="scientific">Paraflavisolibacter caeni</name>
    <dbReference type="NCBI Taxonomy" id="2982496"/>
    <lineage>
        <taxon>Bacteria</taxon>
        <taxon>Pseudomonadati</taxon>
        <taxon>Bacteroidota</taxon>
        <taxon>Chitinophagia</taxon>
        <taxon>Chitinophagales</taxon>
        <taxon>Chitinophagaceae</taxon>
        <taxon>Paraflavisolibacter</taxon>
    </lineage>
</organism>
<dbReference type="PANTHER" id="PTHR30203">
    <property type="entry name" value="OUTER MEMBRANE CATION EFFLUX PROTEIN"/>
    <property type="match status" value="1"/>
</dbReference>
<dbReference type="RefSeq" id="WP_279297241.1">
    <property type="nucleotide sequence ID" value="NZ_JAOTIF010000007.1"/>
</dbReference>
<keyword evidence="2" id="KW-1134">Transmembrane beta strand</keyword>
<keyword evidence="2" id="KW-0472">Membrane</keyword>
<keyword evidence="4" id="KW-1185">Reference proteome</keyword>
<evidence type="ECO:0000313" key="3">
    <source>
        <dbReference type="EMBL" id="MCU7549802.1"/>
    </source>
</evidence>
<comment type="caution">
    <text evidence="3">The sequence shown here is derived from an EMBL/GenBank/DDBJ whole genome shotgun (WGS) entry which is preliminary data.</text>
</comment>
<comment type="subcellular location">
    <subcellularLocation>
        <location evidence="2">Cell membrane</location>
        <topology evidence="2">Lipid-anchor</topology>
    </subcellularLocation>
</comment>
<dbReference type="PANTHER" id="PTHR30203:SF33">
    <property type="entry name" value="BLR4455 PROTEIN"/>
    <property type="match status" value="1"/>
</dbReference>
<dbReference type="Proteomes" id="UP001155483">
    <property type="component" value="Unassembled WGS sequence"/>
</dbReference>
<comment type="similarity">
    <text evidence="1 2">Belongs to the outer membrane factor (OMF) (TC 1.B.17) family.</text>
</comment>
<keyword evidence="2" id="KW-0812">Transmembrane</keyword>
<keyword evidence="2" id="KW-0449">Lipoprotein</keyword>
<dbReference type="Pfam" id="PF02321">
    <property type="entry name" value="OEP"/>
    <property type="match status" value="2"/>
</dbReference>
<gene>
    <name evidence="3" type="ORF">OCK74_11790</name>
</gene>
<dbReference type="GO" id="GO:0005886">
    <property type="term" value="C:plasma membrane"/>
    <property type="evidence" value="ECO:0007669"/>
    <property type="project" value="UniProtKB-SubCell"/>
</dbReference>
<dbReference type="AlphaFoldDB" id="A0A9X3BHK3"/>
<dbReference type="InterPro" id="IPR010131">
    <property type="entry name" value="MdtP/NodT-like"/>
</dbReference>
<evidence type="ECO:0000313" key="4">
    <source>
        <dbReference type="Proteomes" id="UP001155483"/>
    </source>
</evidence>
<reference evidence="3" key="2">
    <citation type="submission" date="2023-04" db="EMBL/GenBank/DDBJ databases">
        <title>Paracnuella aquatica gen. nov., sp. nov., a member of the family Chitinophagaceae isolated from a hot spring.</title>
        <authorList>
            <person name="Wang C."/>
        </authorList>
    </citation>
    <scope>NUCLEOTIDE SEQUENCE</scope>
    <source>
        <strain evidence="3">LB-8</strain>
    </source>
</reference>
<accession>A0A9X3BHK3</accession>
<name>A0A9X3BHK3_9BACT</name>
<reference evidence="3" key="1">
    <citation type="submission" date="2022-09" db="EMBL/GenBank/DDBJ databases">
        <authorList>
            <person name="Yuan C."/>
            <person name="Ke Z."/>
        </authorList>
    </citation>
    <scope>NUCLEOTIDE SEQUENCE</scope>
    <source>
        <strain evidence="3">LB-8</strain>
    </source>
</reference>
<dbReference type="EMBL" id="JAOTIF010000007">
    <property type="protein sequence ID" value="MCU7549802.1"/>
    <property type="molecule type" value="Genomic_DNA"/>
</dbReference>
<dbReference type="NCBIfam" id="TIGR01845">
    <property type="entry name" value="outer_NodT"/>
    <property type="match status" value="1"/>
</dbReference>
<dbReference type="SUPFAM" id="SSF56954">
    <property type="entry name" value="Outer membrane efflux proteins (OEP)"/>
    <property type="match status" value="1"/>
</dbReference>
<evidence type="ECO:0000256" key="1">
    <source>
        <dbReference type="ARBA" id="ARBA00007613"/>
    </source>
</evidence>
<proteinExistence type="inferred from homology"/>
<evidence type="ECO:0000256" key="2">
    <source>
        <dbReference type="RuleBase" id="RU362097"/>
    </source>
</evidence>
<dbReference type="Gene3D" id="1.20.1600.10">
    <property type="entry name" value="Outer membrane efflux proteins (OEP)"/>
    <property type="match status" value="1"/>
</dbReference>
<sequence length="463" mass="50665">MNTTLLKNILVVSLVVLVLASCKVSQPYQSPEIRTQGLFRDASSNDTNSMASLPWNEVFSDTVLQRLITEGIAQNLDLQVAYTRIRQSQAYYEQSRAALLPALYANAGVTDSKLSNAQGFGIRSNATQFQIGVSSSWEIDVWGKLSSSKRASLANLMQTEAATRAIQTSIVSGIANYYNTLLALDKQLAITEQTVRNWDTTVHTMRALKQAAIVTEAAVVQSEAQRYAAEVTIPDLQQRIKETENALSILLGNPPAAINRSRLDDQSTVDLLQTGVPAQLLANRPDVQQAELAYRNAFELTNVARSAFYPALTINGSASLTSLSLGSFLNPSSLASAIGAGLTQPIFNKRLNRTNLIIAQQQQQATLFDFRNTLLVAGREVSDALSLHATALQKMNVRSLQLIALQRSVEYTQELLRNGFANYNEVITARQSLLAAELGRVNDKLLQLQATVDLYRSLGGGWK</sequence>
<dbReference type="PROSITE" id="PS51257">
    <property type="entry name" value="PROKAR_LIPOPROTEIN"/>
    <property type="match status" value="1"/>
</dbReference>
<keyword evidence="2" id="KW-0564">Palmitate</keyword>
<protein>
    <submittedName>
        <fullName evidence="3">Efflux transporter outer membrane subunit</fullName>
    </submittedName>
</protein>
<dbReference type="InterPro" id="IPR003423">
    <property type="entry name" value="OMP_efflux"/>
</dbReference>
<dbReference type="Gene3D" id="2.20.200.10">
    <property type="entry name" value="Outer membrane efflux proteins (OEP)"/>
    <property type="match status" value="1"/>
</dbReference>